<keyword evidence="2" id="KW-0472">Membrane</keyword>
<feature type="region of interest" description="Disordered" evidence="1">
    <location>
        <begin position="1"/>
        <end position="20"/>
    </location>
</feature>
<feature type="transmembrane region" description="Helical" evidence="2">
    <location>
        <begin position="111"/>
        <end position="131"/>
    </location>
</feature>
<dbReference type="RefSeq" id="WP_344483003.1">
    <property type="nucleotide sequence ID" value="NZ_BAAASB010000019.1"/>
</dbReference>
<comment type="caution">
    <text evidence="3">The sequence shown here is derived from an EMBL/GenBank/DDBJ whole genome shotgun (WGS) entry which is preliminary data.</text>
</comment>
<evidence type="ECO:0000256" key="1">
    <source>
        <dbReference type="SAM" id="MobiDB-lite"/>
    </source>
</evidence>
<proteinExistence type="predicted"/>
<sequence length="198" mass="21773">MPAETVKAVKAGPPGARRQHPAKKRFELSRRARKLTLVIHVVTSVGWVGLSLAMAVLGTMGYTTDDPAVAKGVYYAMYVFDDTCVTVFSVTAAVTGILLSCGTKWGLMLHWWIVVKWVITLFMTIFAWFVIHPIVTTATERTADVGDGPPNPGWVADFLLWSVPALFVLLTVAAVISIYKPWGRTARGRRAQAGSRRR</sequence>
<evidence type="ECO:0000313" key="3">
    <source>
        <dbReference type="EMBL" id="MFC5155357.1"/>
    </source>
</evidence>
<feature type="transmembrane region" description="Helical" evidence="2">
    <location>
        <begin position="158"/>
        <end position="179"/>
    </location>
</feature>
<dbReference type="EMBL" id="JBHSKP010000022">
    <property type="protein sequence ID" value="MFC5155357.1"/>
    <property type="molecule type" value="Genomic_DNA"/>
</dbReference>
<evidence type="ECO:0008006" key="5">
    <source>
        <dbReference type="Google" id="ProtNLM"/>
    </source>
</evidence>
<evidence type="ECO:0000256" key="2">
    <source>
        <dbReference type="SAM" id="Phobius"/>
    </source>
</evidence>
<gene>
    <name evidence="3" type="ORF">ACFPRH_26850</name>
</gene>
<dbReference type="Proteomes" id="UP001596160">
    <property type="component" value="Unassembled WGS sequence"/>
</dbReference>
<name>A0ABW0ATM2_9ACTN</name>
<keyword evidence="4" id="KW-1185">Reference proteome</keyword>
<feature type="transmembrane region" description="Helical" evidence="2">
    <location>
        <begin position="35"/>
        <end position="57"/>
    </location>
</feature>
<accession>A0ABW0ATM2</accession>
<organism evidence="3 4">
    <name type="scientific">Streptomyces amakusaensis</name>
    <dbReference type="NCBI Taxonomy" id="67271"/>
    <lineage>
        <taxon>Bacteria</taxon>
        <taxon>Bacillati</taxon>
        <taxon>Actinomycetota</taxon>
        <taxon>Actinomycetes</taxon>
        <taxon>Kitasatosporales</taxon>
        <taxon>Streptomycetaceae</taxon>
        <taxon>Streptomyces</taxon>
    </lineage>
</organism>
<keyword evidence="2" id="KW-1133">Transmembrane helix</keyword>
<protein>
    <recommendedName>
        <fullName evidence="5">DUF2269 domain-containing protein</fullName>
    </recommendedName>
</protein>
<keyword evidence="2" id="KW-0812">Transmembrane</keyword>
<feature type="transmembrane region" description="Helical" evidence="2">
    <location>
        <begin position="77"/>
        <end position="99"/>
    </location>
</feature>
<evidence type="ECO:0000313" key="4">
    <source>
        <dbReference type="Proteomes" id="UP001596160"/>
    </source>
</evidence>
<reference evidence="4" key="1">
    <citation type="journal article" date="2019" name="Int. J. Syst. Evol. Microbiol.">
        <title>The Global Catalogue of Microorganisms (GCM) 10K type strain sequencing project: providing services to taxonomists for standard genome sequencing and annotation.</title>
        <authorList>
            <consortium name="The Broad Institute Genomics Platform"/>
            <consortium name="The Broad Institute Genome Sequencing Center for Infectious Disease"/>
            <person name="Wu L."/>
            <person name="Ma J."/>
        </authorList>
    </citation>
    <scope>NUCLEOTIDE SEQUENCE [LARGE SCALE GENOMIC DNA]</scope>
    <source>
        <strain evidence="4">PCU 266</strain>
    </source>
</reference>